<dbReference type="FunFam" id="3.30.2320.80:FF:000001">
    <property type="entry name" value="Hydrogenase maturation factor HypA"/>
    <property type="match status" value="1"/>
</dbReference>
<feature type="binding site" evidence="5">
    <location>
        <position position="91"/>
    </location>
    <ligand>
        <name>Zn(2+)</name>
        <dbReference type="ChEBI" id="CHEBI:29105"/>
    </ligand>
</feature>
<comment type="caution">
    <text evidence="6">The sequence shown here is derived from an EMBL/GenBank/DDBJ whole genome shotgun (WGS) entry which is preliminary data.</text>
</comment>
<dbReference type="GO" id="GO:0016151">
    <property type="term" value="F:nickel cation binding"/>
    <property type="evidence" value="ECO:0007669"/>
    <property type="project" value="UniProtKB-UniRule"/>
</dbReference>
<proteinExistence type="inferred from homology"/>
<feature type="binding site" evidence="5">
    <location>
        <position position="78"/>
    </location>
    <ligand>
        <name>Zn(2+)</name>
        <dbReference type="ChEBI" id="CHEBI:29105"/>
    </ligand>
</feature>
<keyword evidence="3 5" id="KW-0479">Metal-binding</keyword>
<gene>
    <name evidence="5" type="primary">hypA</name>
    <name evidence="6" type="ORF">appser6_14890</name>
</gene>
<evidence type="ECO:0000256" key="2">
    <source>
        <dbReference type="ARBA" id="ARBA00022596"/>
    </source>
</evidence>
<dbReference type="NCBIfam" id="NF009046">
    <property type="entry name" value="PRK12380.1"/>
    <property type="match status" value="1"/>
</dbReference>
<evidence type="ECO:0000256" key="3">
    <source>
        <dbReference type="ARBA" id="ARBA00022723"/>
    </source>
</evidence>
<feature type="binding site" evidence="5">
    <location>
        <position position="4"/>
    </location>
    <ligand>
        <name>Ni(2+)</name>
        <dbReference type="ChEBI" id="CHEBI:49786"/>
    </ligand>
</feature>
<accession>A0A828PJ13</accession>
<dbReference type="GO" id="GO:0051604">
    <property type="term" value="P:protein maturation"/>
    <property type="evidence" value="ECO:0007669"/>
    <property type="project" value="InterPro"/>
</dbReference>
<dbReference type="GO" id="GO:0016530">
    <property type="term" value="F:metallochaperone activity"/>
    <property type="evidence" value="ECO:0007669"/>
    <property type="project" value="UniProtKB-ARBA"/>
</dbReference>
<name>A0A828PJ13_ACTPL</name>
<evidence type="ECO:0000256" key="5">
    <source>
        <dbReference type="HAMAP-Rule" id="MF_00213"/>
    </source>
</evidence>
<keyword evidence="2 5" id="KW-0533">Nickel</keyword>
<dbReference type="HAMAP" id="MF_00213">
    <property type="entry name" value="HypA_HybF"/>
    <property type="match status" value="1"/>
</dbReference>
<dbReference type="Pfam" id="PF01155">
    <property type="entry name" value="HypA"/>
    <property type="match status" value="1"/>
</dbReference>
<dbReference type="PIRSF" id="PIRSF004761">
    <property type="entry name" value="Hydrgn_mat_HypA"/>
    <property type="match status" value="1"/>
</dbReference>
<evidence type="ECO:0000313" key="7">
    <source>
        <dbReference type="Proteomes" id="UP000005341"/>
    </source>
</evidence>
<dbReference type="NCBIfam" id="TIGR00100">
    <property type="entry name" value="hypA"/>
    <property type="match status" value="1"/>
</dbReference>
<dbReference type="GO" id="GO:0008270">
    <property type="term" value="F:zinc ion binding"/>
    <property type="evidence" value="ECO:0007669"/>
    <property type="project" value="UniProtKB-UniRule"/>
</dbReference>
<evidence type="ECO:0000256" key="1">
    <source>
        <dbReference type="ARBA" id="ARBA00010748"/>
    </source>
</evidence>
<dbReference type="PANTHER" id="PTHR34535:SF3">
    <property type="entry name" value="HYDROGENASE MATURATION FACTOR HYPA"/>
    <property type="match status" value="1"/>
</dbReference>
<reference evidence="6 7" key="1">
    <citation type="journal article" date="2010" name="J. Bacteriol.">
        <title>Comparative genomic characterization of Actinobacillus pleuropneumoniae.</title>
        <authorList>
            <person name="Xu Z."/>
            <person name="Chen X."/>
            <person name="Li L."/>
            <person name="Li T."/>
            <person name="Wang S."/>
            <person name="Chen H."/>
            <person name="Zhou R."/>
        </authorList>
    </citation>
    <scope>NUCLEOTIDE SEQUENCE [LARGE SCALE GENOMIC DNA]</scope>
    <source>
        <strain evidence="6 7">Femo</strain>
    </source>
</reference>
<dbReference type="InterPro" id="IPR000688">
    <property type="entry name" value="HypA/HybF"/>
</dbReference>
<feature type="binding site" evidence="5">
    <location>
        <position position="75"/>
    </location>
    <ligand>
        <name>Zn(2+)</name>
        <dbReference type="ChEBI" id="CHEBI:29105"/>
    </ligand>
</feature>
<feature type="binding site" evidence="5">
    <location>
        <position position="94"/>
    </location>
    <ligand>
        <name>Zn(2+)</name>
        <dbReference type="ChEBI" id="CHEBI:29105"/>
    </ligand>
</feature>
<evidence type="ECO:0000313" key="6">
    <source>
        <dbReference type="EMBL" id="EFM91641.1"/>
    </source>
</evidence>
<keyword evidence="4 5" id="KW-0862">Zinc</keyword>
<dbReference type="PANTHER" id="PTHR34535">
    <property type="entry name" value="HYDROGENASE MATURATION FACTOR HYPA"/>
    <property type="match status" value="1"/>
</dbReference>
<dbReference type="Proteomes" id="UP000005341">
    <property type="component" value="Unassembled WGS sequence"/>
</dbReference>
<sequence length="115" mass="12893">MVMHEMSLCQNILQIIEKECQPQNVKQVTDLWLEIGALSCVEKSSLEFCFNTVCRDTIAEGCQLHFIDIPAKAWCWGCSQSVELAVAQTICPHCGSQDLHIQQGSELKIKELAVK</sequence>
<dbReference type="Gene3D" id="3.30.2320.80">
    <property type="match status" value="1"/>
</dbReference>
<dbReference type="InterPro" id="IPR020538">
    <property type="entry name" value="Hydgase_Ni_incorp_HypA/HybF_CS"/>
</dbReference>
<dbReference type="EMBL" id="ADOG01000020">
    <property type="protein sequence ID" value="EFM91641.1"/>
    <property type="molecule type" value="Genomic_DNA"/>
</dbReference>
<dbReference type="PROSITE" id="PS01249">
    <property type="entry name" value="HYPA"/>
    <property type="match status" value="1"/>
</dbReference>
<evidence type="ECO:0000256" key="4">
    <source>
        <dbReference type="ARBA" id="ARBA00022833"/>
    </source>
</evidence>
<organism evidence="6 7">
    <name type="scientific">Actinobacillus pleuropneumoniae serovar 6 str. Femo</name>
    <dbReference type="NCBI Taxonomy" id="754256"/>
    <lineage>
        <taxon>Bacteria</taxon>
        <taxon>Pseudomonadati</taxon>
        <taxon>Pseudomonadota</taxon>
        <taxon>Gammaproteobacteria</taxon>
        <taxon>Pasteurellales</taxon>
        <taxon>Pasteurellaceae</taxon>
        <taxon>Actinobacillus</taxon>
    </lineage>
</organism>
<comment type="similarity">
    <text evidence="1 5">Belongs to the HypA/HybF family.</text>
</comment>
<dbReference type="AlphaFoldDB" id="A0A828PJ13"/>
<protein>
    <recommendedName>
        <fullName evidence="5">Hydrogenase maturation factor HypA</fullName>
    </recommendedName>
</protein>
<comment type="function">
    <text evidence="5">Involved in the maturation of [NiFe] hydrogenases. Required for nickel insertion into the metal center of the hydrogenase.</text>
</comment>